<dbReference type="OrthoDB" id="170269at2157"/>
<sequence>MKRALAITLTVAMIGSLAFMGLAGTAAAGEYPKDKDKNGDVDPIIVDDGPTIEQTAGAAVVQGQNVNQQNVGEQTAVQEAEQDATGIDGDANVNVNVDDGDNGDSTNVEVGTTGDQTIEQSITQEQAQVNENNQIGGAEAVNVIG</sequence>
<name>A0A3N6M9V1_NATCH</name>
<dbReference type="Proteomes" id="UP000281431">
    <property type="component" value="Unassembled WGS sequence"/>
</dbReference>
<comment type="caution">
    <text evidence="2">The sequence shown here is derived from an EMBL/GenBank/DDBJ whole genome shotgun (WGS) entry which is preliminary data.</text>
</comment>
<gene>
    <name evidence="2" type="ORF">EA472_11730</name>
</gene>
<evidence type="ECO:0000256" key="1">
    <source>
        <dbReference type="SAM" id="MobiDB-lite"/>
    </source>
</evidence>
<protein>
    <submittedName>
        <fullName evidence="2">Uncharacterized protein</fullName>
    </submittedName>
</protein>
<accession>A0A3N6M9V1</accession>
<organism evidence="2 3">
    <name type="scientific">Natrarchaeobius chitinivorans</name>
    <dbReference type="NCBI Taxonomy" id="1679083"/>
    <lineage>
        <taxon>Archaea</taxon>
        <taxon>Methanobacteriati</taxon>
        <taxon>Methanobacteriota</taxon>
        <taxon>Stenosarchaea group</taxon>
        <taxon>Halobacteria</taxon>
        <taxon>Halobacteriales</taxon>
        <taxon>Natrialbaceae</taxon>
        <taxon>Natrarchaeobius</taxon>
    </lineage>
</organism>
<proteinExistence type="predicted"/>
<reference evidence="2 3" key="1">
    <citation type="submission" date="2018-10" db="EMBL/GenBank/DDBJ databases">
        <title>Natrarchaeobius chitinivorans gen. nov., sp. nov., and Natrarchaeobius haloalkaliphilus sp. nov., alkaliphilic, chitin-utilizing haloarchaea from hypersaline alkaline lakes.</title>
        <authorList>
            <person name="Sorokin D.Y."/>
            <person name="Elcheninov A.G."/>
            <person name="Kostrikina N.A."/>
            <person name="Bale N.J."/>
            <person name="Sinninghe Damste J.S."/>
            <person name="Khijniak T.V."/>
            <person name="Kublanov I.V."/>
            <person name="Toshchakov S.V."/>
        </authorList>
    </citation>
    <scope>NUCLEOTIDE SEQUENCE [LARGE SCALE GENOMIC DNA]</scope>
    <source>
        <strain evidence="2 3">AArcht7</strain>
    </source>
</reference>
<keyword evidence="3" id="KW-1185">Reference proteome</keyword>
<dbReference type="AlphaFoldDB" id="A0A3N6M9V1"/>
<evidence type="ECO:0000313" key="2">
    <source>
        <dbReference type="EMBL" id="RQH00499.1"/>
    </source>
</evidence>
<feature type="compositionally biased region" description="Low complexity" evidence="1">
    <location>
        <begin position="88"/>
        <end position="97"/>
    </location>
</feature>
<evidence type="ECO:0000313" key="3">
    <source>
        <dbReference type="Proteomes" id="UP000281431"/>
    </source>
</evidence>
<feature type="region of interest" description="Disordered" evidence="1">
    <location>
        <begin position="70"/>
        <end position="108"/>
    </location>
</feature>
<dbReference type="EMBL" id="REFZ01000006">
    <property type="protein sequence ID" value="RQH00499.1"/>
    <property type="molecule type" value="Genomic_DNA"/>
</dbReference>